<dbReference type="InterPro" id="IPR011060">
    <property type="entry name" value="RibuloseP-bd_barrel"/>
</dbReference>
<feature type="non-terminal residue" evidence="6">
    <location>
        <position position="1"/>
    </location>
</feature>
<dbReference type="HOGENOM" id="CLU_2351407_0_0_9"/>
<dbReference type="InterPro" id="IPR013785">
    <property type="entry name" value="Aldolase_TIM"/>
</dbReference>
<dbReference type="Pfam" id="PF00977">
    <property type="entry name" value="His_biosynth"/>
    <property type="match status" value="1"/>
</dbReference>
<evidence type="ECO:0000256" key="3">
    <source>
        <dbReference type="ARBA" id="ARBA00023102"/>
    </source>
</evidence>
<dbReference type="GO" id="GO:0000105">
    <property type="term" value="P:L-histidine biosynthetic process"/>
    <property type="evidence" value="ECO:0007669"/>
    <property type="project" value="UniProtKB-KW"/>
</dbReference>
<dbReference type="GO" id="GO:0005737">
    <property type="term" value="C:cytoplasm"/>
    <property type="evidence" value="ECO:0007669"/>
    <property type="project" value="TreeGrafter"/>
</dbReference>
<dbReference type="eggNOG" id="COG0106">
    <property type="taxonomic scope" value="Bacteria"/>
</dbReference>
<reference evidence="6 7" key="2">
    <citation type="submission" date="2009-02" db="EMBL/GenBank/DDBJ databases">
        <title>Draft genome sequence of Blautia hydrogenotrophica DSM 10507 (Ruminococcus hydrogenotrophicus DSM 10507).</title>
        <authorList>
            <person name="Sudarsanam P."/>
            <person name="Ley R."/>
            <person name="Guruge J."/>
            <person name="Turnbaugh P.J."/>
            <person name="Mahowald M."/>
            <person name="Liep D."/>
            <person name="Gordon J."/>
        </authorList>
    </citation>
    <scope>NUCLEOTIDE SEQUENCE [LARGE SCALE GENOMIC DNA]</scope>
    <source>
        <strain evidence="7">DSM 10507 / JCM 14656 / S5a33</strain>
    </source>
</reference>
<evidence type="ECO:0000256" key="5">
    <source>
        <dbReference type="RuleBase" id="RU003657"/>
    </source>
</evidence>
<keyword evidence="7" id="KW-1185">Reference proteome</keyword>
<dbReference type="PANTHER" id="PTHR43090">
    <property type="entry name" value="1-(5-PHOSPHORIBOSYL)-5-[(5-PHOSPHORIBOSYLAMINO)METHYLIDENEAMINO] IMIDAZOLE-4-CARBOXAMIDE ISOMERASE"/>
    <property type="match status" value="1"/>
</dbReference>
<dbReference type="Proteomes" id="UP000003100">
    <property type="component" value="Unassembled WGS sequence"/>
</dbReference>
<dbReference type="PANTHER" id="PTHR43090:SF2">
    <property type="entry name" value="1-(5-PHOSPHORIBOSYL)-5-[(5-PHOSPHORIBOSYLAMINO)METHYLIDENEAMINO] IMIDAZOLE-4-CARBOXAMIDE ISOMERASE"/>
    <property type="match status" value="1"/>
</dbReference>
<organism evidence="6 7">
    <name type="scientific">Blautia hydrogenotrophica (strain DSM 10507 / JCM 14656 / S5a33)</name>
    <name type="common">Ruminococcus hydrogenotrophicus</name>
    <dbReference type="NCBI Taxonomy" id="476272"/>
    <lineage>
        <taxon>Bacteria</taxon>
        <taxon>Bacillati</taxon>
        <taxon>Bacillota</taxon>
        <taxon>Clostridia</taxon>
        <taxon>Lachnospirales</taxon>
        <taxon>Lachnospiraceae</taxon>
        <taxon>Blautia</taxon>
    </lineage>
</organism>
<dbReference type="InterPro" id="IPR006062">
    <property type="entry name" value="His_biosynth"/>
</dbReference>
<proteinExistence type="inferred from homology"/>
<sequence length="96" mass="10334">VPVTLETLRELGGYCSEYLVHAVDAEGKARGIETELVKLLAEYAERPVTYAGGVGNFQDLKELKEHGCGRVDVTVGSALDLFGGPLLFTEILSFCS</sequence>
<gene>
    <name evidence="6" type="ORF">RUMHYD_01124</name>
</gene>
<dbReference type="Gene3D" id="3.20.20.70">
    <property type="entry name" value="Aldolase class I"/>
    <property type="match status" value="1"/>
</dbReference>
<evidence type="ECO:0000256" key="4">
    <source>
        <dbReference type="ARBA" id="ARBA00029440"/>
    </source>
</evidence>
<dbReference type="GO" id="GO:0000162">
    <property type="term" value="P:L-tryptophan biosynthetic process"/>
    <property type="evidence" value="ECO:0007669"/>
    <property type="project" value="TreeGrafter"/>
</dbReference>
<evidence type="ECO:0000313" key="6">
    <source>
        <dbReference type="EMBL" id="EEG49949.1"/>
    </source>
</evidence>
<evidence type="ECO:0008006" key="8">
    <source>
        <dbReference type="Google" id="ProtNLM"/>
    </source>
</evidence>
<reference evidence="6 7" key="1">
    <citation type="submission" date="2009-01" db="EMBL/GenBank/DDBJ databases">
        <authorList>
            <person name="Fulton L."/>
            <person name="Clifton S."/>
            <person name="Fulton B."/>
            <person name="Xu J."/>
            <person name="Minx P."/>
            <person name="Pepin K.H."/>
            <person name="Johnson M."/>
            <person name="Bhonagiri V."/>
            <person name="Nash W.E."/>
            <person name="Mardis E.R."/>
            <person name="Wilson R.K."/>
        </authorList>
    </citation>
    <scope>NUCLEOTIDE SEQUENCE [LARGE SCALE GENOMIC DNA]</scope>
    <source>
        <strain evidence="7">DSM 10507 / JCM 14656 / S5a33</strain>
    </source>
</reference>
<keyword evidence="2 5" id="KW-0028">Amino-acid biosynthesis</keyword>
<keyword evidence="3 5" id="KW-0368">Histidine biosynthesis</keyword>
<comment type="pathway">
    <text evidence="4">Amino-acid biosynthesis.</text>
</comment>
<dbReference type="GO" id="GO:0003949">
    <property type="term" value="F:1-(5-phosphoribosyl)-5-[(5-phosphoribosylamino)methylideneamino]imidazole-4-carboxamide isomerase activity"/>
    <property type="evidence" value="ECO:0007669"/>
    <property type="project" value="InterPro"/>
</dbReference>
<dbReference type="EMBL" id="ACBZ01000050">
    <property type="protein sequence ID" value="EEG49949.1"/>
    <property type="molecule type" value="Genomic_DNA"/>
</dbReference>
<name>C0CJV4_BLAHS</name>
<evidence type="ECO:0000256" key="1">
    <source>
        <dbReference type="ARBA" id="ARBA00009667"/>
    </source>
</evidence>
<protein>
    <recommendedName>
        <fullName evidence="8">Phosphoribosylformimino-5-aminoimidazole carboxamide ribotide isomerase</fullName>
    </recommendedName>
</protein>
<dbReference type="RefSeq" id="WP_005946973.1">
    <property type="nucleotide sequence ID" value="NZ_GG657680.1"/>
</dbReference>
<dbReference type="SUPFAM" id="SSF51366">
    <property type="entry name" value="Ribulose-phoshate binding barrel"/>
    <property type="match status" value="1"/>
</dbReference>
<accession>C0CJV4</accession>
<dbReference type="AlphaFoldDB" id="C0CJV4"/>
<comment type="similarity">
    <text evidence="1 5">Belongs to the HisA/HisF family.</text>
</comment>
<dbReference type="InterPro" id="IPR044524">
    <property type="entry name" value="Isoase_HisA-like"/>
</dbReference>
<dbReference type="PATRIC" id="fig|476272.21.peg.2470"/>
<evidence type="ECO:0000313" key="7">
    <source>
        <dbReference type="Proteomes" id="UP000003100"/>
    </source>
</evidence>
<evidence type="ECO:0000256" key="2">
    <source>
        <dbReference type="ARBA" id="ARBA00022605"/>
    </source>
</evidence>